<dbReference type="GO" id="GO:0005344">
    <property type="term" value="F:oxygen carrier activity"/>
    <property type="evidence" value="ECO:0007669"/>
    <property type="project" value="UniProtKB-KW"/>
</dbReference>
<dbReference type="SUPFAM" id="SSF46458">
    <property type="entry name" value="Globin-like"/>
    <property type="match status" value="1"/>
</dbReference>
<dbReference type="GO" id="GO:0071949">
    <property type="term" value="F:FAD binding"/>
    <property type="evidence" value="ECO:0007669"/>
    <property type="project" value="TreeGrafter"/>
</dbReference>
<feature type="domain" description="Globin" evidence="6">
    <location>
        <begin position="7"/>
        <end position="141"/>
    </location>
</feature>
<dbReference type="AlphaFoldDB" id="A0A1W1USG8"/>
<evidence type="ECO:0000259" key="6">
    <source>
        <dbReference type="PROSITE" id="PS01033"/>
    </source>
</evidence>
<dbReference type="GO" id="GO:0008941">
    <property type="term" value="F:nitric oxide dioxygenase NAD(P)H activity"/>
    <property type="evidence" value="ECO:0007669"/>
    <property type="project" value="TreeGrafter"/>
</dbReference>
<evidence type="ECO:0000313" key="8">
    <source>
        <dbReference type="Proteomes" id="UP000192582"/>
    </source>
</evidence>
<protein>
    <submittedName>
        <fullName evidence="7">Hemoglobin-like flavoprotein</fullName>
    </submittedName>
</protein>
<keyword evidence="3" id="KW-0479">Metal-binding</keyword>
<dbReference type="GO" id="GO:0046210">
    <property type="term" value="P:nitric oxide catabolic process"/>
    <property type="evidence" value="ECO:0007669"/>
    <property type="project" value="TreeGrafter"/>
</dbReference>
<dbReference type="STRING" id="695939.SAMN00790413_04957"/>
<comment type="similarity">
    <text evidence="5">Belongs to the globin family.</text>
</comment>
<keyword evidence="5" id="KW-0813">Transport</keyword>
<evidence type="ECO:0000256" key="3">
    <source>
        <dbReference type="ARBA" id="ARBA00022723"/>
    </source>
</evidence>
<evidence type="ECO:0000256" key="4">
    <source>
        <dbReference type="ARBA" id="ARBA00023004"/>
    </source>
</evidence>
<dbReference type="Proteomes" id="UP000192582">
    <property type="component" value="Unassembled WGS sequence"/>
</dbReference>
<dbReference type="PANTHER" id="PTHR43396">
    <property type="entry name" value="FLAVOHEMOPROTEIN"/>
    <property type="match status" value="1"/>
</dbReference>
<evidence type="ECO:0000256" key="2">
    <source>
        <dbReference type="ARBA" id="ARBA00022621"/>
    </source>
</evidence>
<keyword evidence="1 5" id="KW-0349">Heme</keyword>
<dbReference type="PRINTS" id="PR01907">
    <property type="entry name" value="WORMGLOBIN"/>
</dbReference>
<evidence type="ECO:0000256" key="1">
    <source>
        <dbReference type="ARBA" id="ARBA00022617"/>
    </source>
</evidence>
<keyword evidence="2 5" id="KW-0561">Oxygen transport</keyword>
<dbReference type="Pfam" id="PF00042">
    <property type="entry name" value="Globin"/>
    <property type="match status" value="1"/>
</dbReference>
<keyword evidence="8" id="KW-1185">Reference proteome</keyword>
<organism evidence="7 8">
    <name type="scientific">Deinococcus hopiensis KR-140</name>
    <dbReference type="NCBI Taxonomy" id="695939"/>
    <lineage>
        <taxon>Bacteria</taxon>
        <taxon>Thermotogati</taxon>
        <taxon>Deinococcota</taxon>
        <taxon>Deinococci</taxon>
        <taxon>Deinococcales</taxon>
        <taxon>Deinococcaceae</taxon>
        <taxon>Deinococcus</taxon>
    </lineage>
</organism>
<dbReference type="InterPro" id="IPR009050">
    <property type="entry name" value="Globin-like_sf"/>
</dbReference>
<dbReference type="InterPro" id="IPR000971">
    <property type="entry name" value="Globin"/>
</dbReference>
<name>A0A1W1USG8_9DEIO</name>
<dbReference type="PROSITE" id="PS01033">
    <property type="entry name" value="GLOBIN"/>
    <property type="match status" value="1"/>
</dbReference>
<sequence>MSPSPIQITSRQIALVRTSLTHALPHAAALAELFYARLFELDPSTRMLFPPDMNRQGRKLVDMLDVFAGDLTRWEVLRPAARRLGARHADYGVLDAHYGTVGAALLWALEQTLAGNFTSEVRAAWEAVYVLLTNEMREGSRLRSS</sequence>
<accession>A0A1W1USG8</accession>
<dbReference type="InterPro" id="IPR012292">
    <property type="entry name" value="Globin/Proto"/>
</dbReference>
<dbReference type="GO" id="GO:0071500">
    <property type="term" value="P:cellular response to nitrosative stress"/>
    <property type="evidence" value="ECO:0007669"/>
    <property type="project" value="TreeGrafter"/>
</dbReference>
<gene>
    <name evidence="7" type="ORF">SAMN00790413_04957</name>
</gene>
<dbReference type="GO" id="GO:0046872">
    <property type="term" value="F:metal ion binding"/>
    <property type="evidence" value="ECO:0007669"/>
    <property type="project" value="UniProtKB-KW"/>
</dbReference>
<reference evidence="7 8" key="1">
    <citation type="submission" date="2017-04" db="EMBL/GenBank/DDBJ databases">
        <authorList>
            <person name="Afonso C.L."/>
            <person name="Miller P.J."/>
            <person name="Scott M.A."/>
            <person name="Spackman E."/>
            <person name="Goraichik I."/>
            <person name="Dimitrov K.M."/>
            <person name="Suarez D.L."/>
            <person name="Swayne D.E."/>
        </authorList>
    </citation>
    <scope>NUCLEOTIDE SEQUENCE [LARGE SCALE GENOMIC DNA]</scope>
    <source>
        <strain evidence="7 8">KR-140</strain>
    </source>
</reference>
<dbReference type="RefSeq" id="WP_212648280.1">
    <property type="nucleotide sequence ID" value="NZ_FWWU01000007.1"/>
</dbReference>
<dbReference type="Gene3D" id="1.10.490.10">
    <property type="entry name" value="Globins"/>
    <property type="match status" value="1"/>
</dbReference>
<keyword evidence="4" id="KW-0408">Iron</keyword>
<evidence type="ECO:0000313" key="7">
    <source>
        <dbReference type="EMBL" id="SMB83983.1"/>
    </source>
</evidence>
<dbReference type="GO" id="GO:0019825">
    <property type="term" value="F:oxygen binding"/>
    <property type="evidence" value="ECO:0007669"/>
    <property type="project" value="InterPro"/>
</dbReference>
<dbReference type="PANTHER" id="PTHR43396:SF3">
    <property type="entry name" value="FLAVOHEMOPROTEIN"/>
    <property type="match status" value="1"/>
</dbReference>
<dbReference type="EMBL" id="FWWU01000007">
    <property type="protein sequence ID" value="SMB83983.1"/>
    <property type="molecule type" value="Genomic_DNA"/>
</dbReference>
<dbReference type="GO" id="GO:0020037">
    <property type="term" value="F:heme binding"/>
    <property type="evidence" value="ECO:0007669"/>
    <property type="project" value="InterPro"/>
</dbReference>
<evidence type="ECO:0000256" key="5">
    <source>
        <dbReference type="RuleBase" id="RU000356"/>
    </source>
</evidence>
<proteinExistence type="inferred from homology"/>